<protein>
    <submittedName>
        <fullName evidence="1">Uncharacterized protein</fullName>
    </submittedName>
</protein>
<organism evidence="1 2">
    <name type="scientific">Delftia deserti</name>
    <dbReference type="NCBI Taxonomy" id="1651218"/>
    <lineage>
        <taxon>Bacteria</taxon>
        <taxon>Pseudomonadati</taxon>
        <taxon>Pseudomonadota</taxon>
        <taxon>Betaproteobacteria</taxon>
        <taxon>Burkholderiales</taxon>
        <taxon>Comamonadaceae</taxon>
        <taxon>Delftia</taxon>
    </lineage>
</organism>
<evidence type="ECO:0000313" key="1">
    <source>
        <dbReference type="EMBL" id="MFD2319332.1"/>
    </source>
</evidence>
<reference evidence="2" key="1">
    <citation type="journal article" date="2019" name="Int. J. Syst. Evol. Microbiol.">
        <title>The Global Catalogue of Microorganisms (GCM) 10K type strain sequencing project: providing services to taxonomists for standard genome sequencing and annotation.</title>
        <authorList>
            <consortium name="The Broad Institute Genomics Platform"/>
            <consortium name="The Broad Institute Genome Sequencing Center for Infectious Disease"/>
            <person name="Wu L."/>
            <person name="Ma J."/>
        </authorList>
    </citation>
    <scope>NUCLEOTIDE SEQUENCE [LARGE SCALE GENOMIC DNA]</scope>
    <source>
        <strain evidence="2">CCUG 62793</strain>
    </source>
</reference>
<dbReference type="EMBL" id="JBHUIG010000011">
    <property type="protein sequence ID" value="MFD2319332.1"/>
    <property type="molecule type" value="Genomic_DNA"/>
</dbReference>
<proteinExistence type="predicted"/>
<evidence type="ECO:0000313" key="2">
    <source>
        <dbReference type="Proteomes" id="UP001597287"/>
    </source>
</evidence>
<accession>A0ABW5ERV3</accession>
<dbReference type="Proteomes" id="UP001597287">
    <property type="component" value="Unassembled WGS sequence"/>
</dbReference>
<name>A0ABW5ERV3_9BURK</name>
<gene>
    <name evidence="1" type="ORF">ACFSPV_11480</name>
</gene>
<keyword evidence="2" id="KW-1185">Reference proteome</keyword>
<sequence length="92" mass="10125">MDGLEHQPSVPSVGVPQGLGGAQEIYYSRTGTSFQYTNLHLHLVLARGLFPAIPSANYRLTPLSGVFRLVDLPKIGPTTWKMPLLIFAQNYV</sequence>
<comment type="caution">
    <text evidence="1">The sequence shown here is derived from an EMBL/GenBank/DDBJ whole genome shotgun (WGS) entry which is preliminary data.</text>
</comment>